<dbReference type="AlphaFoldDB" id="A0A660LHN9"/>
<sequence length="90" mass="10572">MTTFEELDALSSRELHDRAVKRAEHHLDVKFFWRLLSETPAAEAAEGDAEQGQEEVAHWSRQVLDVLRHDEEAMDARRPIYIDYLLRHSE</sequence>
<name>A0A660LHN9_9ACTN</name>
<keyword evidence="2" id="KW-1185">Reference proteome</keyword>
<proteinExistence type="predicted"/>
<dbReference type="RefSeq" id="WP_121251557.1">
    <property type="nucleotide sequence ID" value="NZ_RBIL01000001.1"/>
</dbReference>
<dbReference type="Proteomes" id="UP000278962">
    <property type="component" value="Unassembled WGS sequence"/>
</dbReference>
<accession>A0A660LHN9</accession>
<evidence type="ECO:0000313" key="1">
    <source>
        <dbReference type="EMBL" id="RKQ93433.1"/>
    </source>
</evidence>
<protein>
    <submittedName>
        <fullName evidence="1">Uncharacterized protein</fullName>
    </submittedName>
</protein>
<gene>
    <name evidence="1" type="ORF">C8N24_3300</name>
</gene>
<comment type="caution">
    <text evidence="1">The sequence shown here is derived from an EMBL/GenBank/DDBJ whole genome shotgun (WGS) entry which is preliminary data.</text>
</comment>
<evidence type="ECO:0000313" key="2">
    <source>
        <dbReference type="Proteomes" id="UP000278962"/>
    </source>
</evidence>
<reference evidence="1 2" key="1">
    <citation type="submission" date="2018-10" db="EMBL/GenBank/DDBJ databases">
        <title>Genomic Encyclopedia of Archaeal and Bacterial Type Strains, Phase II (KMG-II): from individual species to whole genera.</title>
        <authorList>
            <person name="Goeker M."/>
        </authorList>
    </citation>
    <scope>NUCLEOTIDE SEQUENCE [LARGE SCALE GENOMIC DNA]</scope>
    <source>
        <strain evidence="1 2">DSM 14954</strain>
    </source>
</reference>
<dbReference type="OrthoDB" id="3387194at2"/>
<dbReference type="EMBL" id="RBIL01000001">
    <property type="protein sequence ID" value="RKQ93433.1"/>
    <property type="molecule type" value="Genomic_DNA"/>
</dbReference>
<organism evidence="1 2">
    <name type="scientific">Solirubrobacter pauli</name>
    <dbReference type="NCBI Taxonomy" id="166793"/>
    <lineage>
        <taxon>Bacteria</taxon>
        <taxon>Bacillati</taxon>
        <taxon>Actinomycetota</taxon>
        <taxon>Thermoleophilia</taxon>
        <taxon>Solirubrobacterales</taxon>
        <taxon>Solirubrobacteraceae</taxon>
        <taxon>Solirubrobacter</taxon>
    </lineage>
</organism>